<feature type="coiled-coil region" evidence="1">
    <location>
        <begin position="227"/>
        <end position="307"/>
    </location>
</feature>
<keyword evidence="1" id="KW-0175">Coiled coil</keyword>
<feature type="compositionally biased region" description="Acidic residues" evidence="2">
    <location>
        <begin position="173"/>
        <end position="187"/>
    </location>
</feature>
<gene>
    <name evidence="3" type="ORF">Fadolivirus_1_626</name>
</gene>
<organism evidence="3 4">
    <name type="scientific">Fadolivirus FV1/VV64</name>
    <dbReference type="NCBI Taxonomy" id="3070911"/>
    <lineage>
        <taxon>Viruses</taxon>
        <taxon>Varidnaviria</taxon>
        <taxon>Bamfordvirae</taxon>
        <taxon>Nucleocytoviricota</taxon>
        <taxon>Megaviricetes</taxon>
        <taxon>Imitervirales</taxon>
        <taxon>Mimiviridae</taxon>
        <taxon>Klosneuvirinae</taxon>
        <taxon>Fadolivirus</taxon>
        <taxon>Fadolivirus algeromassiliense</taxon>
    </lineage>
</organism>
<proteinExistence type="predicted"/>
<protein>
    <submittedName>
        <fullName evidence="3">Uncharacterized protein</fullName>
    </submittedName>
</protein>
<accession>A0A7D3QV90</accession>
<reference evidence="3 4" key="1">
    <citation type="submission" date="2020-04" db="EMBL/GenBank/DDBJ databases">
        <title>Advantages and limits of metagenomic assembly and binning of a giant virus.</title>
        <authorList>
            <person name="Schulz F."/>
            <person name="Andreani J."/>
            <person name="Francis R."/>
            <person name="Boudjemaa H."/>
            <person name="Bou Khalil J.Y."/>
            <person name="Lee J."/>
            <person name="La Scola B."/>
            <person name="Woyke T."/>
        </authorList>
    </citation>
    <scope>NUCLEOTIDE SEQUENCE [LARGE SCALE GENOMIC DNA]</scope>
    <source>
        <strain evidence="3 4">FV1/VV64</strain>
    </source>
</reference>
<dbReference type="Proteomes" id="UP001162001">
    <property type="component" value="Segment"/>
</dbReference>
<name>A0A7D3QV90_9VIRU</name>
<evidence type="ECO:0000313" key="3">
    <source>
        <dbReference type="EMBL" id="QKF94084.1"/>
    </source>
</evidence>
<evidence type="ECO:0000256" key="1">
    <source>
        <dbReference type="SAM" id="Coils"/>
    </source>
</evidence>
<evidence type="ECO:0000256" key="2">
    <source>
        <dbReference type="SAM" id="MobiDB-lite"/>
    </source>
</evidence>
<dbReference type="EMBL" id="MT418680">
    <property type="protein sequence ID" value="QKF94084.1"/>
    <property type="molecule type" value="Genomic_DNA"/>
</dbReference>
<sequence>MNKRSIYYAVIDKTQLMTTRSKHASINDAFHEILKLVDTALSIFILNNIEVNPPMLNFSNYECVECLTESTIVNVYKFNITELCFIDIRNIKYHVQDPRFTYITNNIYSKLKQLKEKKTPHLAKPSINKLAVKENPIKSLLDETNKIIVNTNTSTNINNTRKIPTINIKKEESDDELDDNSDDENETTEQLTKQTVSDLDLSDFPRQMNSIIVDKKTSNDLNIIDDLNQDNIDINKLNKTMEELKKIKEAEKKKLEDLKKITNDDLFNFSEYCSDLGDRKRTLRREKEREEEKRNRYEANKSAYRKIKSDIECGKINEEKISELFVKEYPIYKFMDQQNLLDKEDEYTTYVKLYNEMYPEINKETVKEGYVPHNINYLSTEEQDKYKNDSKKDDMIDEFIKNENDKIKEKKYPPMEKIFELIDNGEQVTSNKNTKQESESQNSNNNSEDDDIDIDVNNVSFENAHNEKLDLIENALKLNITN</sequence>
<feature type="region of interest" description="Disordered" evidence="2">
    <location>
        <begin position="423"/>
        <end position="453"/>
    </location>
</feature>
<keyword evidence="4" id="KW-1185">Reference proteome</keyword>
<feature type="region of interest" description="Disordered" evidence="2">
    <location>
        <begin position="167"/>
        <end position="196"/>
    </location>
</feature>
<evidence type="ECO:0000313" key="4">
    <source>
        <dbReference type="Proteomes" id="UP001162001"/>
    </source>
</evidence>